<evidence type="ECO:0000256" key="5">
    <source>
        <dbReference type="ARBA" id="ARBA00023170"/>
    </source>
</evidence>
<feature type="transmembrane region" description="Helical" evidence="6">
    <location>
        <begin position="101"/>
        <end position="121"/>
    </location>
</feature>
<evidence type="ECO:0000313" key="8">
    <source>
        <dbReference type="WBParaSite" id="nRc.2.0.1.t06346-RA"/>
    </source>
</evidence>
<evidence type="ECO:0000256" key="4">
    <source>
        <dbReference type="ARBA" id="ARBA00023136"/>
    </source>
</evidence>
<keyword evidence="4 6" id="KW-0472">Membrane</keyword>
<dbReference type="Proteomes" id="UP000887565">
    <property type="component" value="Unplaced"/>
</dbReference>
<keyword evidence="2 6" id="KW-0812">Transmembrane</keyword>
<evidence type="ECO:0000256" key="2">
    <source>
        <dbReference type="ARBA" id="ARBA00022692"/>
    </source>
</evidence>
<dbReference type="GO" id="GO:0051606">
    <property type="term" value="P:detection of stimulus"/>
    <property type="evidence" value="ECO:0007669"/>
    <property type="project" value="UniProtKB-ARBA"/>
</dbReference>
<keyword evidence="3 6" id="KW-1133">Transmembrane helix</keyword>
<dbReference type="GO" id="GO:0038023">
    <property type="term" value="F:signaling receptor activity"/>
    <property type="evidence" value="ECO:0007669"/>
    <property type="project" value="UniProtKB-ARBA"/>
</dbReference>
<reference evidence="8" key="1">
    <citation type="submission" date="2022-11" db="UniProtKB">
        <authorList>
            <consortium name="WormBaseParasite"/>
        </authorList>
    </citation>
    <scope>IDENTIFICATION</scope>
</reference>
<feature type="transmembrane region" description="Helical" evidence="6">
    <location>
        <begin position="192"/>
        <end position="224"/>
    </location>
</feature>
<evidence type="ECO:0000313" key="7">
    <source>
        <dbReference type="Proteomes" id="UP000887565"/>
    </source>
</evidence>
<dbReference type="PANTHER" id="PTHR21421">
    <property type="entry name" value="GUSTATORY RECEPTOR"/>
    <property type="match status" value="1"/>
</dbReference>
<dbReference type="GO" id="GO:0016020">
    <property type="term" value="C:membrane"/>
    <property type="evidence" value="ECO:0007669"/>
    <property type="project" value="UniProtKB-SubCell"/>
</dbReference>
<sequence length="345" mass="39818">MESFDIIHKTRVTTGMSGSYCKNCDQRDQPLFKLFRTLSALLGAVGICIYISPCDPWYRRALAYLRRVYAILILIILCWSSFTSVFSWLRISKLDVIHTHAIMFSLWTMMACGSFFFLLYWQVRDRFVVHGQLLMDATGQAGIRHHETLILLCGIAMAVWVVCATVFYPAVVIVQGDLLTFALSYGSMNYEILHYLLIFGFCYGVFAWSSAICIFTFICLCDFLEFRHFNKTLRKLNVQENWNQLYQCFDQYYKLLIAVDHCNRSFSYTLQPDNFEDGCISEIDFQRLNWFAMHAANRPVGISIGPFFLITNNLLLTMISLIVTYLTLLPYNSTSDSQCSKNATI</sequence>
<name>A0A915HYK1_ROMCU</name>
<proteinExistence type="predicted"/>
<keyword evidence="7" id="KW-1185">Reference proteome</keyword>
<organism evidence="7 8">
    <name type="scientific">Romanomermis culicivorax</name>
    <name type="common">Nematode worm</name>
    <dbReference type="NCBI Taxonomy" id="13658"/>
    <lineage>
        <taxon>Eukaryota</taxon>
        <taxon>Metazoa</taxon>
        <taxon>Ecdysozoa</taxon>
        <taxon>Nematoda</taxon>
        <taxon>Enoplea</taxon>
        <taxon>Dorylaimia</taxon>
        <taxon>Mermithida</taxon>
        <taxon>Mermithoidea</taxon>
        <taxon>Mermithidae</taxon>
        <taxon>Romanomermis</taxon>
    </lineage>
</organism>
<feature type="transmembrane region" description="Helical" evidence="6">
    <location>
        <begin position="34"/>
        <end position="52"/>
    </location>
</feature>
<dbReference type="GO" id="GO:0007606">
    <property type="term" value="P:sensory perception of chemical stimulus"/>
    <property type="evidence" value="ECO:0007669"/>
    <property type="project" value="TreeGrafter"/>
</dbReference>
<dbReference type="OMA" id="IHTHAIM"/>
<evidence type="ECO:0000256" key="1">
    <source>
        <dbReference type="ARBA" id="ARBA00004141"/>
    </source>
</evidence>
<comment type="subcellular location">
    <subcellularLocation>
        <location evidence="1">Membrane</location>
        <topology evidence="1">Multi-pass membrane protein</topology>
    </subcellularLocation>
</comment>
<accession>A0A915HYK1</accession>
<keyword evidence="5" id="KW-0675">Receptor</keyword>
<feature type="transmembrane region" description="Helical" evidence="6">
    <location>
        <begin position="149"/>
        <end position="172"/>
    </location>
</feature>
<dbReference type="AlphaFoldDB" id="A0A915HYK1"/>
<evidence type="ECO:0000256" key="6">
    <source>
        <dbReference type="SAM" id="Phobius"/>
    </source>
</evidence>
<evidence type="ECO:0000256" key="3">
    <source>
        <dbReference type="ARBA" id="ARBA00022989"/>
    </source>
</evidence>
<feature type="transmembrane region" description="Helical" evidence="6">
    <location>
        <begin position="64"/>
        <end position="89"/>
    </location>
</feature>
<dbReference type="PANTHER" id="PTHR21421:SF29">
    <property type="entry name" value="GUSTATORY RECEPTOR 5A FOR TREHALOSE-RELATED"/>
    <property type="match status" value="1"/>
</dbReference>
<protein>
    <submittedName>
        <fullName evidence="8">Gustatory receptor</fullName>
    </submittedName>
</protein>
<feature type="transmembrane region" description="Helical" evidence="6">
    <location>
        <begin position="307"/>
        <end position="328"/>
    </location>
</feature>
<dbReference type="WBParaSite" id="nRc.2.0.1.t06346-RA">
    <property type="protein sequence ID" value="nRc.2.0.1.t06346-RA"/>
    <property type="gene ID" value="nRc.2.0.1.g06346"/>
</dbReference>